<dbReference type="InterPro" id="IPR036390">
    <property type="entry name" value="WH_DNA-bd_sf"/>
</dbReference>
<dbReference type="Pfam" id="PF13412">
    <property type="entry name" value="HTH_24"/>
    <property type="match status" value="1"/>
</dbReference>
<accession>A0A6I6D9W5</accession>
<keyword evidence="2" id="KW-0808">Transferase</keyword>
<evidence type="ECO:0000313" key="3">
    <source>
        <dbReference type="Proteomes" id="UP000426444"/>
    </source>
</evidence>
<proteinExistence type="predicted"/>
<dbReference type="RefSeq" id="WP_156203525.1">
    <property type="nucleotide sequence ID" value="NZ_CP046457.1"/>
</dbReference>
<dbReference type="OrthoDB" id="9806249at2"/>
<gene>
    <name evidence="2" type="ORF">SYNTR_1055</name>
</gene>
<evidence type="ECO:0000259" key="1">
    <source>
        <dbReference type="Pfam" id="PF00294"/>
    </source>
</evidence>
<sequence length="323" mass="36469">MRLTSREKEILDILKKEPLISQEELALRFNITRSSVAVHISNLMKKGVILGKGYVFNEEIPIVVIGESSLDIQVTQNDEDKIDIFYGGFANEVSKALTNLGAKVKIITLIGNDDLSTSLIENLQKLDVDLSNIYKHQHKRSSRKIIVNNVIEFSEGFLLNDYEGLLSEREWIAYNSEWLIIQPSFQEIGYKHLITKNDLRMIPSYCTCVYVDNNIQEISDILNEYSLVIIGTKNNEMLQVNTEKGIDMVEKGVRDVIITDGTNNIITINKKGVSSLPLSPNQEFNCKKQLHLFLAGIVYGLSLKFPMRQAIRMAVGLASSIDT</sequence>
<evidence type="ECO:0000313" key="2">
    <source>
        <dbReference type="EMBL" id="QGT99648.1"/>
    </source>
</evidence>
<dbReference type="Proteomes" id="UP000426444">
    <property type="component" value="Chromosome"/>
</dbReference>
<dbReference type="KEGG" id="salq:SYNTR_1055"/>
<keyword evidence="3" id="KW-1185">Reference proteome</keyword>
<dbReference type="Gene3D" id="3.40.1190.20">
    <property type="match status" value="1"/>
</dbReference>
<protein>
    <submittedName>
        <fullName evidence="2">Kinase</fullName>
    </submittedName>
</protein>
<dbReference type="SUPFAM" id="SSF46785">
    <property type="entry name" value="Winged helix' DNA-binding domain"/>
    <property type="match status" value="1"/>
</dbReference>
<feature type="domain" description="Carbohydrate kinase PfkB" evidence="1">
    <location>
        <begin position="62"/>
        <end position="276"/>
    </location>
</feature>
<dbReference type="GO" id="GO:0016301">
    <property type="term" value="F:kinase activity"/>
    <property type="evidence" value="ECO:0007669"/>
    <property type="project" value="UniProtKB-KW"/>
</dbReference>
<dbReference type="EMBL" id="CP046457">
    <property type="protein sequence ID" value="QGT99648.1"/>
    <property type="molecule type" value="Genomic_DNA"/>
</dbReference>
<organism evidence="2 3">
    <name type="scientific">Candidatus Syntrophocurvum alkaliphilum</name>
    <dbReference type="NCBI Taxonomy" id="2293317"/>
    <lineage>
        <taxon>Bacteria</taxon>
        <taxon>Bacillati</taxon>
        <taxon>Bacillota</taxon>
        <taxon>Clostridia</taxon>
        <taxon>Eubacteriales</taxon>
        <taxon>Syntrophomonadaceae</taxon>
        <taxon>Candidatus Syntrophocurvum</taxon>
    </lineage>
</organism>
<reference evidence="3" key="1">
    <citation type="journal article" date="2019" name="Microbiology">
        <title>Complete Genome Sequence of an Uncultured Bacterium of the Candidate Phylum Bipolaricaulota.</title>
        <authorList>
            <person name="Kadnikov V.V."/>
            <person name="Mardanov A.V."/>
            <person name="Beletsky A.V."/>
            <person name="Frank Y.A."/>
            <person name="Karnachuk O.V."/>
            <person name="Ravin N.V."/>
        </authorList>
    </citation>
    <scope>NUCLEOTIDE SEQUENCE [LARGE SCALE GENOMIC DNA]</scope>
</reference>
<name>A0A6I6D9W5_9FIRM</name>
<dbReference type="InterPro" id="IPR029056">
    <property type="entry name" value="Ribokinase-like"/>
</dbReference>
<dbReference type="AlphaFoldDB" id="A0A6I6D9W5"/>
<dbReference type="InterPro" id="IPR011611">
    <property type="entry name" value="PfkB_dom"/>
</dbReference>
<dbReference type="InterPro" id="IPR036388">
    <property type="entry name" value="WH-like_DNA-bd_sf"/>
</dbReference>
<dbReference type="SUPFAM" id="SSF53613">
    <property type="entry name" value="Ribokinase-like"/>
    <property type="match status" value="1"/>
</dbReference>
<dbReference type="Pfam" id="PF00294">
    <property type="entry name" value="PfkB"/>
    <property type="match status" value="1"/>
</dbReference>
<dbReference type="Gene3D" id="1.10.10.10">
    <property type="entry name" value="Winged helix-like DNA-binding domain superfamily/Winged helix DNA-binding domain"/>
    <property type="match status" value="1"/>
</dbReference>
<keyword evidence="2" id="KW-0418">Kinase</keyword>